<protein>
    <submittedName>
        <fullName evidence="2">Uncharacterized protein</fullName>
    </submittedName>
</protein>
<feature type="region of interest" description="Disordered" evidence="1">
    <location>
        <begin position="44"/>
        <end position="71"/>
    </location>
</feature>
<evidence type="ECO:0000313" key="3">
    <source>
        <dbReference type="Proteomes" id="UP000467164"/>
    </source>
</evidence>
<accession>A0A7I7LN76</accession>
<keyword evidence="3" id="KW-1185">Reference proteome</keyword>
<proteinExistence type="predicted"/>
<dbReference type="Proteomes" id="UP000467164">
    <property type="component" value="Chromosome"/>
</dbReference>
<dbReference type="EMBL" id="AP022572">
    <property type="protein sequence ID" value="BBX60749.1"/>
    <property type="molecule type" value="Genomic_DNA"/>
</dbReference>
<evidence type="ECO:0000256" key="1">
    <source>
        <dbReference type="SAM" id="MobiDB-lite"/>
    </source>
</evidence>
<sequence length="113" mass="11254">MPTLTDAEPRPGTLGISISAPIAEADADRRIALSVAVRAAGSACSTRQAPVRSETRTSAPHGGGWRARSTPMVTSDRCSACSAEVVNSATVAPPAFSSASAAAIASSIDSAEG</sequence>
<organism evidence="2 3">
    <name type="scientific">Mycobacterium shottsii</name>
    <dbReference type="NCBI Taxonomy" id="133549"/>
    <lineage>
        <taxon>Bacteria</taxon>
        <taxon>Bacillati</taxon>
        <taxon>Actinomycetota</taxon>
        <taxon>Actinomycetes</taxon>
        <taxon>Mycobacteriales</taxon>
        <taxon>Mycobacteriaceae</taxon>
        <taxon>Mycobacterium</taxon>
        <taxon>Mycobacterium ulcerans group</taxon>
    </lineage>
</organism>
<gene>
    <name evidence="2" type="ORF">MSHO_60940</name>
</gene>
<dbReference type="AlphaFoldDB" id="A0A7I7LN76"/>
<evidence type="ECO:0000313" key="2">
    <source>
        <dbReference type="EMBL" id="BBX60749.1"/>
    </source>
</evidence>
<reference evidence="2 3" key="1">
    <citation type="journal article" date="2019" name="Emerg. Microbes Infect.">
        <title>Comprehensive subspecies identification of 175 nontuberculous mycobacteria species based on 7547 genomic profiles.</title>
        <authorList>
            <person name="Matsumoto Y."/>
            <person name="Kinjo T."/>
            <person name="Motooka D."/>
            <person name="Nabeya D."/>
            <person name="Jung N."/>
            <person name="Uechi K."/>
            <person name="Horii T."/>
            <person name="Iida T."/>
            <person name="Fujita J."/>
            <person name="Nakamura S."/>
        </authorList>
    </citation>
    <scope>NUCLEOTIDE SEQUENCE [LARGE SCALE GENOMIC DNA]</scope>
    <source>
        <strain evidence="2 3">JCM 12657</strain>
    </source>
</reference>
<dbReference type="KEGG" id="msho:MSHO_60940"/>
<name>A0A7I7LN76_9MYCO</name>